<feature type="transmembrane region" description="Helical" evidence="2">
    <location>
        <begin position="582"/>
        <end position="601"/>
    </location>
</feature>
<dbReference type="EMBL" id="CAJNDS010002500">
    <property type="protein sequence ID" value="CAE7500497.1"/>
    <property type="molecule type" value="Genomic_DNA"/>
</dbReference>
<comment type="caution">
    <text evidence="3">The sequence shown here is derived from an EMBL/GenBank/DDBJ whole genome shotgun (WGS) entry which is preliminary data.</text>
</comment>
<dbReference type="CDD" id="cd01040">
    <property type="entry name" value="Mb-like"/>
    <property type="match status" value="2"/>
</dbReference>
<accession>A0A812SZW9</accession>
<feature type="region of interest" description="Disordered" evidence="1">
    <location>
        <begin position="871"/>
        <end position="896"/>
    </location>
</feature>
<dbReference type="Proteomes" id="UP000604046">
    <property type="component" value="Unassembled WGS sequence"/>
</dbReference>
<dbReference type="SUPFAM" id="SSF46458">
    <property type="entry name" value="Globin-like"/>
    <property type="match status" value="2"/>
</dbReference>
<feature type="transmembrane region" description="Helical" evidence="2">
    <location>
        <begin position="663"/>
        <end position="684"/>
    </location>
</feature>
<feature type="transmembrane region" description="Helical" evidence="2">
    <location>
        <begin position="728"/>
        <end position="749"/>
    </location>
</feature>
<evidence type="ECO:0000256" key="1">
    <source>
        <dbReference type="SAM" id="MobiDB-lite"/>
    </source>
</evidence>
<feature type="transmembrane region" description="Helical" evidence="2">
    <location>
        <begin position="2060"/>
        <end position="2082"/>
    </location>
</feature>
<protein>
    <submittedName>
        <fullName evidence="3">Uncharacterized protein</fullName>
    </submittedName>
</protein>
<feature type="transmembrane region" description="Helical" evidence="2">
    <location>
        <begin position="621"/>
        <end position="643"/>
    </location>
</feature>
<name>A0A812SZW9_9DINO</name>
<dbReference type="InterPro" id="IPR044399">
    <property type="entry name" value="Mb-like_M"/>
</dbReference>
<dbReference type="InterPro" id="IPR009050">
    <property type="entry name" value="Globin-like_sf"/>
</dbReference>
<dbReference type="Gene3D" id="1.10.490.10">
    <property type="entry name" value="Globins"/>
    <property type="match status" value="2"/>
</dbReference>
<dbReference type="GO" id="GO:0019825">
    <property type="term" value="F:oxygen binding"/>
    <property type="evidence" value="ECO:0007669"/>
    <property type="project" value="InterPro"/>
</dbReference>
<dbReference type="InterPro" id="IPR012292">
    <property type="entry name" value="Globin/Proto"/>
</dbReference>
<feature type="compositionally biased region" description="Acidic residues" evidence="1">
    <location>
        <begin position="1103"/>
        <end position="1122"/>
    </location>
</feature>
<feature type="transmembrane region" description="Helical" evidence="2">
    <location>
        <begin position="2110"/>
        <end position="2133"/>
    </location>
</feature>
<feature type="compositionally biased region" description="Low complexity" evidence="1">
    <location>
        <begin position="883"/>
        <end position="893"/>
    </location>
</feature>
<keyword evidence="2" id="KW-0812">Transmembrane</keyword>
<reference evidence="3" key="1">
    <citation type="submission" date="2021-02" db="EMBL/GenBank/DDBJ databases">
        <authorList>
            <person name="Dougan E. K."/>
            <person name="Rhodes N."/>
            <person name="Thang M."/>
            <person name="Chan C."/>
        </authorList>
    </citation>
    <scope>NUCLEOTIDE SEQUENCE</scope>
</reference>
<sequence length="2158" mass="244779">MCAFSNEVMGETLDAWMHELLNVFEAHTDDIPKLEPRLEECDLLSITIVNLSNGGDIDFDRFKPVMLAALRSLLPKTWSMEHETAWQWLWKTIATNLMEATMKVRSYKPWSTKLYGAITDEQRESFRSDIYIDFFAKCKQSQELFKQSQTRLRYIADRIMLSAYDMLHKPVQEMVDELSALGLRHVGYGVPVSLFAPFTDTIVLTMKPIVASLADEVTIVTEARLLRVNRTGWRPEESVDERPSFSVWGLDLPVEDGEICPAEEEREVSDGSLFSFLFYAARSNTHWLEDFNVPDKMMLDGFRWSLGLVARILMRTITEGSTSVMQAINYDDQRQITKALNDAPRFDRVRWQLRVRVGTQTISPLHYALRSGSHRSAKKMIQDVLTIRADRQRYYYGVDELFNYQPDCAEHVCSEAPFLAMEMLEGLVWRSHKSHDGMRSVIYYLEHLLQDTEEDSTLSRSMKTFISFKNAKIIQHPIIVFTTDLLWSRLVLRVFLCDRAWTAVTFVFYIFSQCVLNQPHFLEKQVLRYVLFATRLLVYICGLGRLLYWHCRETFRASRRKDMVKFRCLSFPAYWKEFEHRISLGLLFVLVGMLFVEPMMYCLNADDVVEFKCDAHSDGMHMVYQCFSALGVFLFCSMILDLAALNIRMAAYKVLCAQAMDEVLMCGIALLVTIVTFTFVISSLSRETQSIQTQDWKSMDGAMLALTQTAFGLFSMESMSELAQESGLIFACILLYSIAVYTCLFNLLVSQFCGIYMALAEDIEGHARLVRGQIILTVLKDLSLKKWQAFMGPLHLDEKTDFAEGDTGLPGGIKIQEPAYLHPVAHDQILRYGGKTDPSLPWPEKDTNADESVEAMVERTIMRSVAKAFGQNSSSENHNNTNGSHVGTSSVGHSEGGLGSHLGMESGFLERIDAHVAGQRLAGRHEWMLLASCFCEQALMLGTALLDPASMEVLLEHPRRATIPEDARTEAANVNQTTAEKIHLKVDFKQEPGDPRSSREVKKAEGAHSQILRRPWEKLRVPGYLWRQTCLNASQAVLMSRHKEVLTVDGQGVKSLSSHRAQVCNWSKPKNAYTVLLTRLSCFHSMSEPQGTSTPVDVVEEVEASEMEEASATDEVPEDESLASEISPLGGNTANAANTNNDSTLALGIFGLGAGKRGNRKALLLEKRHACSEQDVKEMEASWRKAFRRDGNSCERDVKGRHAMRRMHVHDASRHSKVAAYECPLLLMPFGCPGILGEKFGKTMEELFVWAKEELSMAEHEKAAIRHSWNAFQKASALGDSEAVGDAIYGCLTGALSTEKDKFKTPRAVLCLALFNGFRQLSDKLDNPPALFTFVEILGFKHLTFGVTMAQTTAVSDSFIEILQQQVQGQELVPGAIQAWRNLLFYVGSCLRYISVTYSRRLELIGEDWKAIQEASNANEEEAAVRSFPKMCAFSNEVMGEVLDAWMHELLNVFEALPPWLEECDLLSITIVNLSNGGDIDFDRFKPVMLAALRSLLPKTWSMEHETAWQWLWKTIATNLMEATMKVRSYKPWSTKLYSVITDEQRESFRSDIYTDFFSKCAMSQELFKQSQTRLRYIADRIMLSAYDMLHKPVQEMVDELSALGLRHVGYGVPVELMSSVFAQKDERFAPFTDTIVLTMKPIVASLADDVTTVTEAGVEAREGNAPWVFFQRISIRPRDPTLTGWRTGRELRQDFNVPDKMMLDGFRWSLGLVARILMRTITEGSTSVMQAINHDDHRQIVKALNDSPRFDRVRWQLRVRVGTQTISPLHYALRSGSHQSARKMIEDVLTIRADRQRYYYGVDELFNYQPDVAEHVCSEAPFLAMELLEGLVWRSHKSHEGMRAVIYYLEHLLQDTEEDSTLSRSLKTFISFKDAKIIQRPGASQGQSGFQAPLGIASTPSLRGSVGEGLGKLEQRGKETRSCSACSRRLFARAFAVGLRVLSNLSPDLRHPIIVFTTDLLWSRLVVKVFLCDRAWTGFTFVIYILSQCSLNQPHFLENAVLRYVLGTARLLVYICGLGRLLYWHCRETCRASRRKDMVRFGRLSIPAYWGEFEHRISLALLVVLVGMLLFRICAFGRLPFFVQPMIYCLNTNDVVEFTCSGYTDAMHMIYQSFSALGVFLFCSMILDLAALNIRMAAYKVLCAQAMDQARCALDAI</sequence>
<feature type="transmembrane region" description="Helical" evidence="2">
    <location>
        <begin position="2002"/>
        <end position="2027"/>
    </location>
</feature>
<keyword evidence="2" id="KW-0472">Membrane</keyword>
<keyword evidence="2" id="KW-1133">Transmembrane helix</keyword>
<gene>
    <name evidence="3" type="ORF">SNAT2548_LOCUS28030</name>
</gene>
<evidence type="ECO:0000313" key="4">
    <source>
        <dbReference type="Proteomes" id="UP000604046"/>
    </source>
</evidence>
<evidence type="ECO:0000313" key="3">
    <source>
        <dbReference type="EMBL" id="CAE7500497.1"/>
    </source>
</evidence>
<feature type="transmembrane region" description="Helical" evidence="2">
    <location>
        <begin position="526"/>
        <end position="551"/>
    </location>
</feature>
<feature type="transmembrane region" description="Helical" evidence="2">
    <location>
        <begin position="696"/>
        <end position="716"/>
    </location>
</feature>
<organism evidence="3 4">
    <name type="scientific">Symbiodinium natans</name>
    <dbReference type="NCBI Taxonomy" id="878477"/>
    <lineage>
        <taxon>Eukaryota</taxon>
        <taxon>Sar</taxon>
        <taxon>Alveolata</taxon>
        <taxon>Dinophyceae</taxon>
        <taxon>Suessiales</taxon>
        <taxon>Symbiodiniaceae</taxon>
        <taxon>Symbiodinium</taxon>
    </lineage>
</organism>
<feature type="region of interest" description="Disordered" evidence="1">
    <location>
        <begin position="1103"/>
        <end position="1138"/>
    </location>
</feature>
<feature type="compositionally biased region" description="Polar residues" evidence="1">
    <location>
        <begin position="871"/>
        <end position="882"/>
    </location>
</feature>
<evidence type="ECO:0000256" key="2">
    <source>
        <dbReference type="SAM" id="Phobius"/>
    </source>
</evidence>
<proteinExistence type="predicted"/>
<dbReference type="GO" id="GO:0020037">
    <property type="term" value="F:heme binding"/>
    <property type="evidence" value="ECO:0007669"/>
    <property type="project" value="InterPro"/>
</dbReference>
<keyword evidence="4" id="KW-1185">Reference proteome</keyword>